<gene>
    <name evidence="4" type="ORF">SMC7_05225</name>
</gene>
<dbReference type="PANTHER" id="PTHR34512:SF30">
    <property type="entry name" value="OUTER MEMBRANE PROTEIN ASSEMBLY FACTOR BAMB"/>
    <property type="match status" value="1"/>
</dbReference>
<dbReference type="RefSeq" id="WP_119089297.1">
    <property type="nucleotide sequence ID" value="NZ_QXIS01000032.1"/>
</dbReference>
<proteinExistence type="predicted"/>
<comment type="caution">
    <text evidence="4">The sequence shown here is derived from an EMBL/GenBank/DDBJ whole genome shotgun (WGS) entry which is preliminary data.</text>
</comment>
<dbReference type="SUPFAM" id="SSF50998">
    <property type="entry name" value="Quinoprotein alcohol dehydrogenase-like"/>
    <property type="match status" value="2"/>
</dbReference>
<feature type="domain" description="DUF4829" evidence="3">
    <location>
        <begin position="502"/>
        <end position="602"/>
    </location>
</feature>
<feature type="signal peptide" evidence="1">
    <location>
        <begin position="1"/>
        <end position="28"/>
    </location>
</feature>
<dbReference type="PANTHER" id="PTHR34512">
    <property type="entry name" value="CELL SURFACE PROTEIN"/>
    <property type="match status" value="1"/>
</dbReference>
<reference evidence="4 5" key="1">
    <citation type="submission" date="2018-09" db="EMBL/GenBank/DDBJ databases">
        <title>Discovery and Ecogenomic Context for Candidatus Cryosericales, a Global Caldiserica Order Active in Thawing Permafrost.</title>
        <authorList>
            <person name="Martinez M.A."/>
            <person name="Woodcroft B.J."/>
            <person name="Ignacio Espinoza J.C."/>
            <person name="Zayed A."/>
            <person name="Singleton C.M."/>
            <person name="Boyd J."/>
            <person name="Li Y.-F."/>
            <person name="Purvine S."/>
            <person name="Maughan H."/>
            <person name="Hodgkins S.B."/>
            <person name="Anderson D."/>
            <person name="Sederholm M."/>
            <person name="Temperton B."/>
            <person name="Saleska S.R."/>
            <person name="Tyson G.W."/>
            <person name="Rich V.I."/>
        </authorList>
    </citation>
    <scope>NUCLEOTIDE SEQUENCE [LARGE SCALE GENOMIC DNA]</scope>
    <source>
        <strain evidence="4 5">SMC7</strain>
    </source>
</reference>
<dbReference type="Pfam" id="PF13360">
    <property type="entry name" value="PQQ_2"/>
    <property type="match status" value="3"/>
</dbReference>
<dbReference type="InterPro" id="IPR032256">
    <property type="entry name" value="DUF4829"/>
</dbReference>
<dbReference type="InterPro" id="IPR011047">
    <property type="entry name" value="Quinoprotein_ADH-like_sf"/>
</dbReference>
<dbReference type="PROSITE" id="PS51257">
    <property type="entry name" value="PROKAR_LIPOPROTEIN"/>
    <property type="match status" value="1"/>
</dbReference>
<evidence type="ECO:0000259" key="2">
    <source>
        <dbReference type="Pfam" id="PF13360"/>
    </source>
</evidence>
<organism evidence="4 5">
    <name type="scientific">Candidatus Cryosericum terrychapinii</name>
    <dbReference type="NCBI Taxonomy" id="2290919"/>
    <lineage>
        <taxon>Bacteria</taxon>
        <taxon>Pseudomonadati</taxon>
        <taxon>Caldisericota/Cryosericota group</taxon>
        <taxon>Candidatus Cryosericota</taxon>
        <taxon>Candidatus Cryosericia</taxon>
        <taxon>Candidatus Cryosericales</taxon>
        <taxon>Candidatus Cryosericaceae</taxon>
        <taxon>Candidatus Cryosericum</taxon>
    </lineage>
</organism>
<evidence type="ECO:0000313" key="5">
    <source>
        <dbReference type="Proteomes" id="UP000266328"/>
    </source>
</evidence>
<feature type="chain" id="PRO_5017274189" evidence="1">
    <location>
        <begin position="29"/>
        <end position="606"/>
    </location>
</feature>
<dbReference type="AlphaFoldDB" id="A0A398CTA4"/>
<dbReference type="Proteomes" id="UP000266328">
    <property type="component" value="Unassembled WGS sequence"/>
</dbReference>
<evidence type="ECO:0000259" key="3">
    <source>
        <dbReference type="Pfam" id="PF16111"/>
    </source>
</evidence>
<keyword evidence="1" id="KW-0732">Signal</keyword>
<evidence type="ECO:0000256" key="1">
    <source>
        <dbReference type="SAM" id="SignalP"/>
    </source>
</evidence>
<feature type="domain" description="Pyrrolo-quinoline quinone repeat" evidence="2">
    <location>
        <begin position="112"/>
        <end position="183"/>
    </location>
</feature>
<dbReference type="Gene3D" id="2.130.10.10">
    <property type="entry name" value="YVTN repeat-like/Quinoprotein amine dehydrogenase"/>
    <property type="match status" value="2"/>
</dbReference>
<dbReference type="InterPro" id="IPR002372">
    <property type="entry name" value="PQQ_rpt_dom"/>
</dbReference>
<evidence type="ECO:0000313" key="4">
    <source>
        <dbReference type="EMBL" id="RIE05802.1"/>
    </source>
</evidence>
<accession>A0A398CTA4</accession>
<keyword evidence="5" id="KW-1185">Reference proteome</keyword>
<dbReference type="InterPro" id="IPR015943">
    <property type="entry name" value="WD40/YVTN_repeat-like_dom_sf"/>
</dbReference>
<sequence length="606" mass="67064">MDTNRQSQKRVWVIAGLLVLALSSTAITGCQSRTDPATVEPQNQTTSGIVNSTFVDVDGLFVTPTKVIVSYPTENVDLGYDACAGGPQLLDGTLYTFTYHGRSDGYDDTWTTAWDQTTGKKLWSACTNADTLSNAAFHSDGKHLFYVSAVLSFDSKLSRTATSRSIACLDKATGAMLWKNDMTVASPFMFQFYSDIAMHINKQSNTIDRVYILGEEVEQLPLPPDNQTTFLEVTPKVRNPGIYILDGTNGKLLGRIDLPALFTGSLYGGQLLCDGTTLYAIISESTEVESPAERSFLVAFDLTRNKMLWKESIDGEGTDLVKQGNILVFIHSAASINDWIDVWQIDATATSAKRLWTRKTGESQSAYHVFSFAVDNTFVYLQGDKGTLRALELANGNEAWEQRFVSYKTGGLDMPQNLYPNMTLTITRDILYVEDGGGLVAALDPATGDEFWNKRVSQVGWGQTHTANMFVMQVVDKGLLIIAWDGNVKLWAIDAESSAAAEKVIKEYYKCVNEKNAAGMKQYTIPGLGNPWEFDKLEYANLISVSERQSREAGMKVFVVILDVKYKQGDAGGSVEPSGKYTWYYLLKRDNATSPWLICDWGGDEY</sequence>
<feature type="domain" description="Pyrrolo-quinoline quinone repeat" evidence="2">
    <location>
        <begin position="427"/>
        <end position="494"/>
    </location>
</feature>
<dbReference type="Pfam" id="PF16111">
    <property type="entry name" value="DUF4829"/>
    <property type="match status" value="1"/>
</dbReference>
<protein>
    <submittedName>
        <fullName evidence="4">DUF4829 domain-containing protein</fullName>
    </submittedName>
</protein>
<name>A0A398CTA4_9BACT</name>
<dbReference type="OrthoDB" id="256225at2"/>
<dbReference type="EMBL" id="QXIS01000032">
    <property type="protein sequence ID" value="RIE05802.1"/>
    <property type="molecule type" value="Genomic_DNA"/>
</dbReference>
<feature type="domain" description="Pyrrolo-quinoline quinone repeat" evidence="2">
    <location>
        <begin position="243"/>
        <end position="404"/>
    </location>
</feature>